<dbReference type="Gene3D" id="3.40.50.150">
    <property type="entry name" value="Vaccinia Virus protein VP39"/>
    <property type="match status" value="1"/>
</dbReference>
<evidence type="ECO:0000256" key="1">
    <source>
        <dbReference type="ARBA" id="ARBA00022603"/>
    </source>
</evidence>
<evidence type="ECO:0000313" key="5">
    <source>
        <dbReference type="Proteomes" id="UP000823896"/>
    </source>
</evidence>
<keyword evidence="1" id="KW-0489">Methyltransferase</keyword>
<dbReference type="CDD" id="cd02440">
    <property type="entry name" value="AdoMet_MTases"/>
    <property type="match status" value="1"/>
</dbReference>
<dbReference type="InterPro" id="IPR029063">
    <property type="entry name" value="SAM-dependent_MTases_sf"/>
</dbReference>
<dbReference type="EMBL" id="DWWM01000015">
    <property type="protein sequence ID" value="HJC36045.1"/>
    <property type="molecule type" value="Genomic_DNA"/>
</dbReference>
<evidence type="ECO:0000256" key="3">
    <source>
        <dbReference type="ARBA" id="ARBA00022691"/>
    </source>
</evidence>
<comment type="caution">
    <text evidence="4">The sequence shown here is derived from an EMBL/GenBank/DDBJ whole genome shotgun (WGS) entry which is preliminary data.</text>
</comment>
<sequence>MDIISEMEDYAQKYDIPIMEKEGIAFMLEFIRLHHCRHILEIGTAIGYSAIRMAMISEDVRVVSIERDEARYQMACHNVRKAGLTSQITLILGDALETQVAGEFDFLFIDAAKAQYTRFFERYTPLLRQGGYVLSDNLGFHGMVEGHTMPKNRNTRNLVRKIRGYIEYLEQNEAFETRFFEVGDRVAVSKKR</sequence>
<dbReference type="PANTHER" id="PTHR43836:SF2">
    <property type="entry name" value="CATECHOL O-METHYLTRANSFERASE 1-RELATED"/>
    <property type="match status" value="1"/>
</dbReference>
<dbReference type="SUPFAM" id="SSF53335">
    <property type="entry name" value="S-adenosyl-L-methionine-dependent methyltransferases"/>
    <property type="match status" value="1"/>
</dbReference>
<dbReference type="PROSITE" id="PS51682">
    <property type="entry name" value="SAM_OMT_I"/>
    <property type="match status" value="1"/>
</dbReference>
<gene>
    <name evidence="4" type="ORF">H9702_02815</name>
</gene>
<name>A0A9D2SW45_9FIRM</name>
<dbReference type="Proteomes" id="UP000823896">
    <property type="component" value="Unassembled WGS sequence"/>
</dbReference>
<proteinExistence type="predicted"/>
<keyword evidence="2" id="KW-0808">Transferase</keyword>
<accession>A0A9D2SW45</accession>
<evidence type="ECO:0000313" key="4">
    <source>
        <dbReference type="EMBL" id="HJC36045.1"/>
    </source>
</evidence>
<reference evidence="4" key="1">
    <citation type="journal article" date="2021" name="PeerJ">
        <title>Extensive microbial diversity within the chicken gut microbiome revealed by metagenomics and culture.</title>
        <authorList>
            <person name="Gilroy R."/>
            <person name="Ravi A."/>
            <person name="Getino M."/>
            <person name="Pursley I."/>
            <person name="Horton D.L."/>
            <person name="Alikhan N.F."/>
            <person name="Baker D."/>
            <person name="Gharbi K."/>
            <person name="Hall N."/>
            <person name="Watson M."/>
            <person name="Adriaenssens E.M."/>
            <person name="Foster-Nyarko E."/>
            <person name="Jarju S."/>
            <person name="Secka A."/>
            <person name="Antonio M."/>
            <person name="Oren A."/>
            <person name="Chaudhuri R.R."/>
            <person name="La Ragione R."/>
            <person name="Hildebrand F."/>
            <person name="Pallen M.J."/>
        </authorList>
    </citation>
    <scope>NUCLEOTIDE SEQUENCE</scope>
    <source>
        <strain evidence="4">CHK187-11901</strain>
    </source>
</reference>
<keyword evidence="3" id="KW-0949">S-adenosyl-L-methionine</keyword>
<reference evidence="4" key="2">
    <citation type="submission" date="2021-04" db="EMBL/GenBank/DDBJ databases">
        <authorList>
            <person name="Gilroy R."/>
        </authorList>
    </citation>
    <scope>NUCLEOTIDE SEQUENCE</scope>
    <source>
        <strain evidence="4">CHK187-11901</strain>
    </source>
</reference>
<dbReference type="InterPro" id="IPR002935">
    <property type="entry name" value="SAM_O-MeTrfase"/>
</dbReference>
<organism evidence="4 5">
    <name type="scientific">Candidatus Merdibacter merdavium</name>
    <dbReference type="NCBI Taxonomy" id="2838692"/>
    <lineage>
        <taxon>Bacteria</taxon>
        <taxon>Bacillati</taxon>
        <taxon>Bacillota</taxon>
        <taxon>Erysipelotrichia</taxon>
        <taxon>Erysipelotrichales</taxon>
        <taxon>Erysipelotrichaceae</taxon>
        <taxon>Merdibacter</taxon>
    </lineage>
</organism>
<dbReference type="AlphaFoldDB" id="A0A9D2SW45"/>
<dbReference type="PANTHER" id="PTHR43836">
    <property type="entry name" value="CATECHOL O-METHYLTRANSFERASE 1-RELATED"/>
    <property type="match status" value="1"/>
</dbReference>
<dbReference type="GO" id="GO:0032259">
    <property type="term" value="P:methylation"/>
    <property type="evidence" value="ECO:0007669"/>
    <property type="project" value="UniProtKB-KW"/>
</dbReference>
<evidence type="ECO:0000256" key="2">
    <source>
        <dbReference type="ARBA" id="ARBA00022679"/>
    </source>
</evidence>
<dbReference type="GO" id="GO:0008171">
    <property type="term" value="F:O-methyltransferase activity"/>
    <property type="evidence" value="ECO:0007669"/>
    <property type="project" value="InterPro"/>
</dbReference>
<dbReference type="Pfam" id="PF01596">
    <property type="entry name" value="Methyltransf_3"/>
    <property type="match status" value="1"/>
</dbReference>
<protein>
    <submittedName>
        <fullName evidence="4">O-methyltransferase</fullName>
    </submittedName>
</protein>